<dbReference type="NCBIfam" id="TIGR00229">
    <property type="entry name" value="sensory_box"/>
    <property type="match status" value="1"/>
</dbReference>
<dbReference type="InterPro" id="IPR043128">
    <property type="entry name" value="Rev_trsase/Diguanyl_cyclase"/>
</dbReference>
<dbReference type="AlphaFoldDB" id="A0A420XTV3"/>
<organism evidence="3 4">
    <name type="scientific">Motilibacter peucedani</name>
    <dbReference type="NCBI Taxonomy" id="598650"/>
    <lineage>
        <taxon>Bacteria</taxon>
        <taxon>Bacillati</taxon>
        <taxon>Actinomycetota</taxon>
        <taxon>Actinomycetes</taxon>
        <taxon>Motilibacterales</taxon>
        <taxon>Motilibacteraceae</taxon>
        <taxon>Motilibacter</taxon>
    </lineage>
</organism>
<dbReference type="GO" id="GO:0006355">
    <property type="term" value="P:regulation of DNA-templated transcription"/>
    <property type="evidence" value="ECO:0007669"/>
    <property type="project" value="InterPro"/>
</dbReference>
<keyword evidence="4" id="KW-1185">Reference proteome</keyword>
<dbReference type="Proteomes" id="UP000281955">
    <property type="component" value="Unassembled WGS sequence"/>
</dbReference>
<evidence type="ECO:0000313" key="4">
    <source>
        <dbReference type="Proteomes" id="UP000281955"/>
    </source>
</evidence>
<dbReference type="PANTHER" id="PTHR44757:SF2">
    <property type="entry name" value="BIOFILM ARCHITECTURE MAINTENANCE PROTEIN MBAA"/>
    <property type="match status" value="1"/>
</dbReference>
<dbReference type="PANTHER" id="PTHR44757">
    <property type="entry name" value="DIGUANYLATE CYCLASE DGCP"/>
    <property type="match status" value="1"/>
</dbReference>
<dbReference type="CDD" id="cd01949">
    <property type="entry name" value="GGDEF"/>
    <property type="match status" value="1"/>
</dbReference>
<dbReference type="Pfam" id="PF00989">
    <property type="entry name" value="PAS"/>
    <property type="match status" value="1"/>
</dbReference>
<dbReference type="InterPro" id="IPR000014">
    <property type="entry name" value="PAS"/>
</dbReference>
<dbReference type="InterPro" id="IPR035965">
    <property type="entry name" value="PAS-like_dom_sf"/>
</dbReference>
<evidence type="ECO:0000259" key="2">
    <source>
        <dbReference type="PROSITE" id="PS50887"/>
    </source>
</evidence>
<dbReference type="PROSITE" id="PS50112">
    <property type="entry name" value="PAS"/>
    <property type="match status" value="1"/>
</dbReference>
<evidence type="ECO:0000313" key="3">
    <source>
        <dbReference type="EMBL" id="RKS80273.1"/>
    </source>
</evidence>
<dbReference type="Gene3D" id="3.30.70.270">
    <property type="match status" value="1"/>
</dbReference>
<reference evidence="3 4" key="1">
    <citation type="submission" date="2018-10" db="EMBL/GenBank/DDBJ databases">
        <title>Genomic Encyclopedia of Archaeal and Bacterial Type Strains, Phase II (KMG-II): from individual species to whole genera.</title>
        <authorList>
            <person name="Goeker M."/>
        </authorList>
    </citation>
    <scope>NUCLEOTIDE SEQUENCE [LARGE SCALE GENOMIC DNA]</scope>
    <source>
        <strain evidence="3 4">RP-AC37</strain>
    </source>
</reference>
<dbReference type="SMART" id="SM00267">
    <property type="entry name" value="GGDEF"/>
    <property type="match status" value="1"/>
</dbReference>
<dbReference type="SUPFAM" id="SSF55785">
    <property type="entry name" value="PYP-like sensor domain (PAS domain)"/>
    <property type="match status" value="1"/>
</dbReference>
<protein>
    <submittedName>
        <fullName evidence="3">PAS domain S-box-containing protein/diguanylate cyclase (GGDEF)-like protein</fullName>
    </submittedName>
</protein>
<dbReference type="EMBL" id="RBWV01000009">
    <property type="protein sequence ID" value="RKS80273.1"/>
    <property type="molecule type" value="Genomic_DNA"/>
</dbReference>
<dbReference type="CDD" id="cd00130">
    <property type="entry name" value="PAS"/>
    <property type="match status" value="1"/>
</dbReference>
<dbReference type="InParanoid" id="A0A420XTV3"/>
<gene>
    <name evidence="3" type="ORF">CLV35_0699</name>
</gene>
<dbReference type="InterPro" id="IPR052155">
    <property type="entry name" value="Biofilm_reg_signaling"/>
</dbReference>
<dbReference type="Gene3D" id="3.30.450.20">
    <property type="entry name" value="PAS domain"/>
    <property type="match status" value="1"/>
</dbReference>
<evidence type="ECO:0000259" key="1">
    <source>
        <dbReference type="PROSITE" id="PS50112"/>
    </source>
</evidence>
<accession>A0A420XTV3</accession>
<dbReference type="InterPro" id="IPR029787">
    <property type="entry name" value="Nucleotide_cyclase"/>
</dbReference>
<proteinExistence type="predicted"/>
<dbReference type="InterPro" id="IPR000160">
    <property type="entry name" value="GGDEF_dom"/>
</dbReference>
<feature type="domain" description="PAS" evidence="1">
    <location>
        <begin position="11"/>
        <end position="80"/>
    </location>
</feature>
<dbReference type="Pfam" id="PF00990">
    <property type="entry name" value="GGDEF"/>
    <property type="match status" value="1"/>
</dbReference>
<comment type="caution">
    <text evidence="3">The sequence shown here is derived from an EMBL/GenBank/DDBJ whole genome shotgun (WGS) entry which is preliminary data.</text>
</comment>
<feature type="domain" description="GGDEF" evidence="2">
    <location>
        <begin position="166"/>
        <end position="292"/>
    </location>
</feature>
<dbReference type="InterPro" id="IPR013767">
    <property type="entry name" value="PAS_fold"/>
</dbReference>
<dbReference type="SUPFAM" id="SSF55073">
    <property type="entry name" value="Nucleotide cyclase"/>
    <property type="match status" value="1"/>
</dbReference>
<sequence>MTYGLQVDSGFDRVFRTLVETAPMAILLVVDGQIAYANSTAEQTLGVGPGEAEGLAAETLVHPDHLEVARHRARELLAGRPLAGSAEIAVVRPDGQVVRVEEVSSTVEVGGRRGIYVMACDVTERARREAHFAHLATHDGLTGLPNRLLLQDRLEQALARVGRGVAAVLLLFVDLDGFKGVNDQLGHAAGDAVLVQVGERLRGAVRTMDTVARLSGDEFVVVAELELLELADSVRERLDTALAPAYEIDGARVEVGASIGQLVLDTPRSAQEALVEADRRMYAAKPSRTLRP</sequence>
<name>A0A420XTV3_9ACTN</name>
<dbReference type="PROSITE" id="PS50887">
    <property type="entry name" value="GGDEF"/>
    <property type="match status" value="1"/>
</dbReference>
<dbReference type="NCBIfam" id="TIGR00254">
    <property type="entry name" value="GGDEF"/>
    <property type="match status" value="1"/>
</dbReference>
<dbReference type="SMART" id="SM00091">
    <property type="entry name" value="PAS"/>
    <property type="match status" value="1"/>
</dbReference>